<evidence type="ECO:0000313" key="2">
    <source>
        <dbReference type="Proteomes" id="UP000198607"/>
    </source>
</evidence>
<organism evidence="1 2">
    <name type="scientific">Propionivibrio dicarboxylicus</name>
    <dbReference type="NCBI Taxonomy" id="83767"/>
    <lineage>
        <taxon>Bacteria</taxon>
        <taxon>Pseudomonadati</taxon>
        <taxon>Pseudomonadota</taxon>
        <taxon>Betaproteobacteria</taxon>
        <taxon>Rhodocyclales</taxon>
        <taxon>Rhodocyclaceae</taxon>
        <taxon>Propionivibrio</taxon>
    </lineage>
</organism>
<keyword evidence="2" id="KW-1185">Reference proteome</keyword>
<dbReference type="RefSeq" id="WP_091935927.1">
    <property type="nucleotide sequence ID" value="NZ_FNCY01000004.1"/>
</dbReference>
<evidence type="ECO:0008006" key="3">
    <source>
        <dbReference type="Google" id="ProtNLM"/>
    </source>
</evidence>
<proteinExistence type="predicted"/>
<sequence length="264" mass="28691">MPDPKLLRSVSISRLAETLVLAVLAWQTATLLWSIFSTADDSFDLRPPQALPAMTSGSPDAVLGWYGADKSASLPYDDNYTLIAVIAGKHGAALLKEKNGTSIAVRIGDEIRPGNTLVAVDPTQATIEHLGQKHIVRLPQTESGKAQPIAPAPTPSAPERSLPAIRVIRHQFARVWQDSDPNSLGKGLSSSGDEGIRITKAERVPFARILRLKDGDLLTGVNQRPLKRLDDISLLSDFLGPDDAVELSLIRRGVRQHQHYELLP</sequence>
<gene>
    <name evidence="1" type="ORF">SAMN05660652_01416</name>
</gene>
<name>A0A1G8AMA4_9RHOO</name>
<dbReference type="AlphaFoldDB" id="A0A1G8AMA4"/>
<evidence type="ECO:0000313" key="1">
    <source>
        <dbReference type="EMBL" id="SDH21450.1"/>
    </source>
</evidence>
<dbReference type="OrthoDB" id="9131868at2"/>
<dbReference type="STRING" id="83767.SAMN05660652_01416"/>
<accession>A0A1G8AMA4</accession>
<dbReference type="SUPFAM" id="SSF50156">
    <property type="entry name" value="PDZ domain-like"/>
    <property type="match status" value="1"/>
</dbReference>
<dbReference type="InterPro" id="IPR036034">
    <property type="entry name" value="PDZ_sf"/>
</dbReference>
<dbReference type="Gene3D" id="2.30.42.10">
    <property type="match status" value="1"/>
</dbReference>
<reference evidence="1 2" key="1">
    <citation type="submission" date="2016-10" db="EMBL/GenBank/DDBJ databases">
        <authorList>
            <person name="de Groot N.N."/>
        </authorList>
    </citation>
    <scope>NUCLEOTIDE SEQUENCE [LARGE SCALE GENOMIC DNA]</scope>
    <source>
        <strain evidence="1 2">DSM 5885</strain>
    </source>
</reference>
<dbReference type="EMBL" id="FNCY01000004">
    <property type="protein sequence ID" value="SDH21450.1"/>
    <property type="molecule type" value="Genomic_DNA"/>
</dbReference>
<dbReference type="Proteomes" id="UP000198607">
    <property type="component" value="Unassembled WGS sequence"/>
</dbReference>
<protein>
    <recommendedName>
        <fullName evidence="3">General secretion pathway protein C</fullName>
    </recommendedName>
</protein>